<feature type="transmembrane region" description="Helical" evidence="2">
    <location>
        <begin position="50"/>
        <end position="73"/>
    </location>
</feature>
<dbReference type="InterPro" id="IPR058581">
    <property type="entry name" value="TM_HPP"/>
</dbReference>
<name>A0ABT1PTE4_9ACTN</name>
<feature type="region of interest" description="Disordered" evidence="1">
    <location>
        <begin position="1"/>
        <end position="36"/>
    </location>
</feature>
<feature type="domain" description="HPP transmembrane region" evidence="3">
    <location>
        <begin position="57"/>
        <end position="196"/>
    </location>
</feature>
<dbReference type="EMBL" id="JANFNG010000005">
    <property type="protein sequence ID" value="MCQ4080940.1"/>
    <property type="molecule type" value="Genomic_DNA"/>
</dbReference>
<evidence type="ECO:0000256" key="2">
    <source>
        <dbReference type="SAM" id="Phobius"/>
    </source>
</evidence>
<protein>
    <submittedName>
        <fullName evidence="4">HPP family protein</fullName>
    </submittedName>
</protein>
<organism evidence="4 5">
    <name type="scientific">Streptomyces humicola</name>
    <dbReference type="NCBI Taxonomy" id="2953240"/>
    <lineage>
        <taxon>Bacteria</taxon>
        <taxon>Bacillati</taxon>
        <taxon>Actinomycetota</taxon>
        <taxon>Actinomycetes</taxon>
        <taxon>Kitasatosporales</taxon>
        <taxon>Streptomycetaceae</taxon>
        <taxon>Streptomyces</taxon>
    </lineage>
</organism>
<dbReference type="Proteomes" id="UP001057702">
    <property type="component" value="Unassembled WGS sequence"/>
</dbReference>
<evidence type="ECO:0000259" key="3">
    <source>
        <dbReference type="Pfam" id="PF04982"/>
    </source>
</evidence>
<keyword evidence="2" id="KW-0812">Transmembrane</keyword>
<evidence type="ECO:0000313" key="4">
    <source>
        <dbReference type="EMBL" id="MCQ4080940.1"/>
    </source>
</evidence>
<sequence length="209" mass="21289">MSAVHRRQSNPPCRTPGPGEIGRALRRSAASGHPAGPQALSTRLLVGGRLLILSAGLLAAAGMIGHIIGLILLTTTVGPTGYLLLAHPDTEAAQVRCAALGHLAATVCGLACLAAFGLWSRPSIAQQGADSLPQIGAQALAVGLTLLALVALNADHPPAAATALMITSGIARPGPPLYGMLIGLAIVITTAAALAKVPWLRERTRRTFH</sequence>
<gene>
    <name evidence="4" type="ORF">NGB36_10090</name>
</gene>
<evidence type="ECO:0000256" key="1">
    <source>
        <dbReference type="SAM" id="MobiDB-lite"/>
    </source>
</evidence>
<keyword evidence="5" id="KW-1185">Reference proteome</keyword>
<feature type="transmembrane region" description="Helical" evidence="2">
    <location>
        <begin position="177"/>
        <end position="199"/>
    </location>
</feature>
<accession>A0ABT1PTE4</accession>
<keyword evidence="2" id="KW-1133">Transmembrane helix</keyword>
<comment type="caution">
    <text evidence="4">The sequence shown here is derived from an EMBL/GenBank/DDBJ whole genome shotgun (WGS) entry which is preliminary data.</text>
</comment>
<dbReference type="RefSeq" id="WP_255919841.1">
    <property type="nucleotide sequence ID" value="NZ_JANFNG010000005.1"/>
</dbReference>
<feature type="transmembrane region" description="Helical" evidence="2">
    <location>
        <begin position="93"/>
        <end position="119"/>
    </location>
</feature>
<dbReference type="Pfam" id="PF04982">
    <property type="entry name" value="TM_HPP"/>
    <property type="match status" value="1"/>
</dbReference>
<feature type="transmembrane region" description="Helical" evidence="2">
    <location>
        <begin position="131"/>
        <end position="152"/>
    </location>
</feature>
<reference evidence="4" key="1">
    <citation type="submission" date="2022-06" db="EMBL/GenBank/DDBJ databases">
        <title>Draft genome sequence of Streptomyces sp. RB6PN25 isolated from peat swamp forest in Thailand.</title>
        <authorList>
            <person name="Duangmal K."/>
            <person name="Klaysubun C."/>
        </authorList>
    </citation>
    <scope>NUCLEOTIDE SEQUENCE</scope>
    <source>
        <strain evidence="4">RB6PN25</strain>
    </source>
</reference>
<proteinExistence type="predicted"/>
<keyword evidence="2" id="KW-0472">Membrane</keyword>
<evidence type="ECO:0000313" key="5">
    <source>
        <dbReference type="Proteomes" id="UP001057702"/>
    </source>
</evidence>